<comment type="caution">
    <text evidence="2">The sequence shown here is derived from an EMBL/GenBank/DDBJ whole genome shotgun (WGS) entry which is preliminary data.</text>
</comment>
<evidence type="ECO:0000256" key="1">
    <source>
        <dbReference type="SAM" id="MobiDB-lite"/>
    </source>
</evidence>
<keyword evidence="3" id="KW-1185">Reference proteome</keyword>
<organism evidence="2 3">
    <name type="scientific">Discostella pseudostelligera</name>
    <dbReference type="NCBI Taxonomy" id="259834"/>
    <lineage>
        <taxon>Eukaryota</taxon>
        <taxon>Sar</taxon>
        <taxon>Stramenopiles</taxon>
        <taxon>Ochrophyta</taxon>
        <taxon>Bacillariophyta</taxon>
        <taxon>Coscinodiscophyceae</taxon>
        <taxon>Thalassiosirophycidae</taxon>
        <taxon>Stephanodiscales</taxon>
        <taxon>Stephanodiscaceae</taxon>
        <taxon>Discostella</taxon>
    </lineage>
</organism>
<evidence type="ECO:0000313" key="2">
    <source>
        <dbReference type="EMBL" id="KAL3759407.1"/>
    </source>
</evidence>
<evidence type="ECO:0000313" key="3">
    <source>
        <dbReference type="Proteomes" id="UP001530293"/>
    </source>
</evidence>
<feature type="compositionally biased region" description="Low complexity" evidence="1">
    <location>
        <begin position="230"/>
        <end position="240"/>
    </location>
</feature>
<reference evidence="2 3" key="1">
    <citation type="submission" date="2024-10" db="EMBL/GenBank/DDBJ databases">
        <title>Updated reference genomes for cyclostephanoid diatoms.</title>
        <authorList>
            <person name="Roberts W.R."/>
            <person name="Alverson A.J."/>
        </authorList>
    </citation>
    <scope>NUCLEOTIDE SEQUENCE [LARGE SCALE GENOMIC DNA]</scope>
    <source>
        <strain evidence="2 3">AJA232-27</strain>
    </source>
</reference>
<dbReference type="Proteomes" id="UP001530293">
    <property type="component" value="Unassembled WGS sequence"/>
</dbReference>
<gene>
    <name evidence="2" type="ORF">ACHAWU_000706</name>
</gene>
<dbReference type="EMBL" id="JALLBG020000200">
    <property type="protein sequence ID" value="KAL3759407.1"/>
    <property type="molecule type" value="Genomic_DNA"/>
</dbReference>
<proteinExistence type="predicted"/>
<feature type="region of interest" description="Disordered" evidence="1">
    <location>
        <begin position="161"/>
        <end position="187"/>
    </location>
</feature>
<feature type="region of interest" description="Disordered" evidence="1">
    <location>
        <begin position="29"/>
        <end position="66"/>
    </location>
</feature>
<accession>A0ABD3M738</accession>
<feature type="compositionally biased region" description="Polar residues" evidence="1">
    <location>
        <begin position="49"/>
        <end position="60"/>
    </location>
</feature>
<feature type="compositionally biased region" description="Acidic residues" evidence="1">
    <location>
        <begin position="347"/>
        <end position="365"/>
    </location>
</feature>
<feature type="region of interest" description="Disordered" evidence="1">
    <location>
        <begin position="229"/>
        <end position="256"/>
    </location>
</feature>
<name>A0ABD3M738_9STRA</name>
<protein>
    <submittedName>
        <fullName evidence="2">Uncharacterized protein</fullName>
    </submittedName>
</protein>
<sequence>MTSMAMASYHYHNFTGAAAATAAASAEQQQALLQQPQTQVQSSPPQWWHPSTTARHNVTHTQPPIDPPEDIITTDDRYYYDDNSHIAQQQNIMHANNYDVNAIVNSLSLRPPDPPGFNYSSLGKRKYAIDEDGRDMSPTVPVSLTKKTKVAVPLPIPSTLSNALASSSSSSSSSSALTLTPRASSSSLMQQIMPLNSKSEDAPSISINNGDNLLDENDAAEDVENEIMSIDDSSSCSENNNNDREEDQSDDNSSIVSESSIRNAMYQLVFGRLSMHSGIGGGGGGGGGSSVGGCNKYDAVDSKIEDLIRRSRLEATIEGRKEKERNGGGDLCIVGMRSMKSMSSSDMDMDNEDDADSDLDVEEVEVGGARRHDAENDHCWTPGHG</sequence>
<feature type="compositionally biased region" description="Low complexity" evidence="1">
    <location>
        <begin position="29"/>
        <end position="46"/>
    </location>
</feature>
<dbReference type="AlphaFoldDB" id="A0ABD3M738"/>
<feature type="region of interest" description="Disordered" evidence="1">
    <location>
        <begin position="341"/>
        <end position="385"/>
    </location>
</feature>
<feature type="compositionally biased region" description="Basic and acidic residues" evidence="1">
    <location>
        <begin position="368"/>
        <end position="378"/>
    </location>
</feature>